<feature type="transmembrane region" description="Helical" evidence="2">
    <location>
        <begin position="373"/>
        <end position="391"/>
    </location>
</feature>
<name>A0A4Y4D6F5_KOCVA</name>
<keyword evidence="2" id="KW-0812">Transmembrane</keyword>
<feature type="transmembrane region" description="Helical" evidence="2">
    <location>
        <begin position="348"/>
        <end position="366"/>
    </location>
</feature>
<dbReference type="AlphaFoldDB" id="A0A4Y4D6F5"/>
<feature type="transmembrane region" description="Helical" evidence="2">
    <location>
        <begin position="149"/>
        <end position="169"/>
    </location>
</feature>
<feature type="transmembrane region" description="Helical" evidence="2">
    <location>
        <begin position="272"/>
        <end position="291"/>
    </location>
</feature>
<evidence type="ECO:0008006" key="5">
    <source>
        <dbReference type="Google" id="ProtNLM"/>
    </source>
</evidence>
<accession>A0A4Y4D6F5</accession>
<evidence type="ECO:0000256" key="1">
    <source>
        <dbReference type="SAM" id="MobiDB-lite"/>
    </source>
</evidence>
<sequence length="464" mass="49526">MASTAVKSRTRLLWFRKGLRALGVLVALQFVLMGLLVVGQTVPDKPIVDNLMTAVKEGTYGPSAIPDRMGTPSDTFTECVVVGTGLGADPEESARSRAARMPRIGNCDGGAEDIKAVAAGKVFNFDYYKYWAGYTVFTRPVLAVAGMDGLRIASGALMIACLFGALLAVRARTNTAVSLGLLLPFVLGTNMLSTPSTSFSQSISIAFIFLSVILTAVGAGRSRYLGLLGAIVGAGLFCYVDLLTTPAIPWAMSGFTLAAATWYRTRRLGTAALWGVLGTVAWGAAFAFTWVSRWAFGAAFLGLDRTVAMVKENVGFRTSGDWKGVSNAFGAGVTRNVDYWWGHIPTSHLVLLGCAVAALVGLLLAWRRGGFRRWAVALVLSLPAAVVPFWYTVVSNHSQIHAFFVNRGVPTALAVVTAACLLAAARPRSDRESRDASVGARTRREQVPDSEHDDDRAPVREPAV</sequence>
<organism evidence="3 4">
    <name type="scientific">Kocuria varians</name>
    <name type="common">Micrococcus varians</name>
    <dbReference type="NCBI Taxonomy" id="1272"/>
    <lineage>
        <taxon>Bacteria</taxon>
        <taxon>Bacillati</taxon>
        <taxon>Actinomycetota</taxon>
        <taxon>Actinomycetes</taxon>
        <taxon>Micrococcales</taxon>
        <taxon>Micrococcaceae</taxon>
        <taxon>Kocuria</taxon>
    </lineage>
</organism>
<dbReference type="STRING" id="1272.GCA_900014985_00191"/>
<feature type="transmembrane region" description="Helical" evidence="2">
    <location>
        <begin position="248"/>
        <end position="265"/>
    </location>
</feature>
<evidence type="ECO:0000313" key="4">
    <source>
        <dbReference type="Proteomes" id="UP000315730"/>
    </source>
</evidence>
<proteinExistence type="predicted"/>
<keyword evidence="2" id="KW-0472">Membrane</keyword>
<dbReference type="Proteomes" id="UP000315730">
    <property type="component" value="Unassembled WGS sequence"/>
</dbReference>
<feature type="transmembrane region" description="Helical" evidence="2">
    <location>
        <begin position="21"/>
        <end position="42"/>
    </location>
</feature>
<keyword evidence="2" id="KW-1133">Transmembrane helix</keyword>
<feature type="transmembrane region" description="Helical" evidence="2">
    <location>
        <begin position="199"/>
        <end position="217"/>
    </location>
</feature>
<feature type="transmembrane region" description="Helical" evidence="2">
    <location>
        <begin position="224"/>
        <end position="242"/>
    </location>
</feature>
<evidence type="ECO:0000256" key="2">
    <source>
        <dbReference type="SAM" id="Phobius"/>
    </source>
</evidence>
<dbReference type="EMBL" id="BJNW01000010">
    <property type="protein sequence ID" value="GEC99183.1"/>
    <property type="molecule type" value="Genomic_DNA"/>
</dbReference>
<protein>
    <recommendedName>
        <fullName evidence="5">Glycosyltransferase RgtA/B/C/D-like domain-containing protein</fullName>
    </recommendedName>
</protein>
<feature type="transmembrane region" description="Helical" evidence="2">
    <location>
        <begin position="403"/>
        <end position="424"/>
    </location>
</feature>
<evidence type="ECO:0000313" key="3">
    <source>
        <dbReference type="EMBL" id="GEC99183.1"/>
    </source>
</evidence>
<reference evidence="3 4" key="1">
    <citation type="submission" date="2019-06" db="EMBL/GenBank/DDBJ databases">
        <title>Whole genome shotgun sequence of Kocuria varians NBRC 15358.</title>
        <authorList>
            <person name="Hosoyama A."/>
            <person name="Uohara A."/>
            <person name="Ohji S."/>
            <person name="Ichikawa N."/>
        </authorList>
    </citation>
    <scope>NUCLEOTIDE SEQUENCE [LARGE SCALE GENOMIC DNA]</scope>
    <source>
        <strain evidence="3 4">NBRC 15358</strain>
    </source>
</reference>
<dbReference type="RefSeq" id="WP_141269462.1">
    <property type="nucleotide sequence ID" value="NZ_BJNW01000010.1"/>
</dbReference>
<gene>
    <name evidence="3" type="ORF">KVA01_13380</name>
</gene>
<keyword evidence="4" id="KW-1185">Reference proteome</keyword>
<feature type="region of interest" description="Disordered" evidence="1">
    <location>
        <begin position="427"/>
        <end position="464"/>
    </location>
</feature>
<comment type="caution">
    <text evidence="3">The sequence shown here is derived from an EMBL/GenBank/DDBJ whole genome shotgun (WGS) entry which is preliminary data.</text>
</comment>
<dbReference type="OrthoDB" id="4943544at2"/>
<feature type="compositionally biased region" description="Basic and acidic residues" evidence="1">
    <location>
        <begin position="442"/>
        <end position="464"/>
    </location>
</feature>
<feature type="transmembrane region" description="Helical" evidence="2">
    <location>
        <begin position="176"/>
        <end position="193"/>
    </location>
</feature>